<dbReference type="SUPFAM" id="SSF54637">
    <property type="entry name" value="Thioesterase/thiol ester dehydrase-isomerase"/>
    <property type="match status" value="1"/>
</dbReference>
<accession>A0A7X1PLX3</accession>
<dbReference type="AlphaFoldDB" id="A0A7X1PLX3"/>
<evidence type="ECO:0000313" key="3">
    <source>
        <dbReference type="Proteomes" id="UP000486534"/>
    </source>
</evidence>
<sequence length="152" mass="16408">MTDHGNLYFEDFAKGQVFALGSAQVTETGIIDFGREFDPQAFHIDPVAALDSPMGGLVASGFHTLALSFRLFIDLGLLRACSVGGASLNDVRWLKAVRPDDLISGAVTVRDVRNIPLPGNRGLAQFSFEIINQAQERVLSYLATIVLKGRGS</sequence>
<dbReference type="Gene3D" id="3.10.129.10">
    <property type="entry name" value="Hotdog Thioesterase"/>
    <property type="match status" value="1"/>
</dbReference>
<dbReference type="Pfam" id="PF01575">
    <property type="entry name" value="MaoC_dehydratas"/>
    <property type="match status" value="1"/>
</dbReference>
<reference evidence="2 3" key="1">
    <citation type="submission" date="2019-10" db="EMBL/GenBank/DDBJ databases">
        <title>Pseudomonas dajingensis sp. nov., isolated from the profound head ulcers of farmed Murray cod (Maccullochella peelii peelii).</title>
        <authorList>
            <person name="Liu Y."/>
        </authorList>
    </citation>
    <scope>NUCLEOTIDE SEQUENCE [LARGE SCALE GENOMIC DNA]</scope>
    <source>
        <strain evidence="2 3">MC042</strain>
    </source>
</reference>
<feature type="domain" description="MaoC-like" evidence="1">
    <location>
        <begin position="22"/>
        <end position="114"/>
    </location>
</feature>
<dbReference type="EMBL" id="WHUV01000002">
    <property type="protein sequence ID" value="MQA54217.1"/>
    <property type="molecule type" value="Genomic_DNA"/>
</dbReference>
<organism evidence="2 3">
    <name type="scientific">Pseudomonas piscis</name>
    <dbReference type="NCBI Taxonomy" id="2614538"/>
    <lineage>
        <taxon>Bacteria</taxon>
        <taxon>Pseudomonadati</taxon>
        <taxon>Pseudomonadota</taxon>
        <taxon>Gammaproteobacteria</taxon>
        <taxon>Pseudomonadales</taxon>
        <taxon>Pseudomonadaceae</taxon>
        <taxon>Pseudomonas</taxon>
    </lineage>
</organism>
<dbReference type="InterPro" id="IPR002539">
    <property type="entry name" value="MaoC-like_dom"/>
</dbReference>
<dbReference type="RefSeq" id="WP_152897770.1">
    <property type="nucleotide sequence ID" value="NZ_WHUV01000002.1"/>
</dbReference>
<gene>
    <name evidence="2" type="ORF">GDH07_12935</name>
</gene>
<dbReference type="Proteomes" id="UP000486534">
    <property type="component" value="Unassembled WGS sequence"/>
</dbReference>
<comment type="caution">
    <text evidence="2">The sequence shown here is derived from an EMBL/GenBank/DDBJ whole genome shotgun (WGS) entry which is preliminary data.</text>
</comment>
<evidence type="ECO:0000259" key="1">
    <source>
        <dbReference type="Pfam" id="PF01575"/>
    </source>
</evidence>
<name>A0A7X1PLX3_9PSED</name>
<evidence type="ECO:0000313" key="2">
    <source>
        <dbReference type="EMBL" id="MQA54217.1"/>
    </source>
</evidence>
<proteinExistence type="predicted"/>
<protein>
    <submittedName>
        <fullName evidence="2">Acyl dehydratase</fullName>
    </submittedName>
</protein>
<dbReference type="InterPro" id="IPR029069">
    <property type="entry name" value="HotDog_dom_sf"/>
</dbReference>